<dbReference type="GO" id="GO:0031123">
    <property type="term" value="P:RNA 3'-end processing"/>
    <property type="evidence" value="ECO:0007669"/>
    <property type="project" value="TreeGrafter"/>
</dbReference>
<evidence type="ECO:0000313" key="12">
    <source>
        <dbReference type="Proteomes" id="UP000887226"/>
    </source>
</evidence>
<evidence type="ECO:0000313" key="11">
    <source>
        <dbReference type="EMBL" id="KAG9244979.1"/>
    </source>
</evidence>
<dbReference type="InterPro" id="IPR002058">
    <property type="entry name" value="PAP_assoc"/>
</dbReference>
<dbReference type="EC" id="2.7.7.19" evidence="4"/>
<feature type="region of interest" description="Disordered" evidence="8">
    <location>
        <begin position="597"/>
        <end position="673"/>
    </location>
</feature>
<feature type="compositionally biased region" description="Basic and acidic residues" evidence="8">
    <location>
        <begin position="1235"/>
        <end position="1246"/>
    </location>
</feature>
<feature type="domain" description="PAP-associated" evidence="9">
    <location>
        <begin position="497"/>
        <end position="551"/>
    </location>
</feature>
<keyword evidence="5" id="KW-0808">Transferase</keyword>
<comment type="cofactor">
    <cofactor evidence="1">
        <name>Mn(2+)</name>
        <dbReference type="ChEBI" id="CHEBI:29035"/>
    </cofactor>
</comment>
<feature type="compositionally biased region" description="Low complexity" evidence="8">
    <location>
        <begin position="148"/>
        <end position="186"/>
    </location>
</feature>
<feature type="region of interest" description="Disordered" evidence="8">
    <location>
        <begin position="724"/>
        <end position="754"/>
    </location>
</feature>
<dbReference type="GO" id="GO:1990817">
    <property type="term" value="F:poly(A) RNA polymerase activity"/>
    <property type="evidence" value="ECO:0007669"/>
    <property type="project" value="UniProtKB-EC"/>
</dbReference>
<feature type="region of interest" description="Disordered" evidence="8">
    <location>
        <begin position="900"/>
        <end position="950"/>
    </location>
</feature>
<feature type="region of interest" description="Disordered" evidence="8">
    <location>
        <begin position="1008"/>
        <end position="1038"/>
    </location>
</feature>
<feature type="compositionally biased region" description="Basic and acidic residues" evidence="8">
    <location>
        <begin position="259"/>
        <end position="276"/>
    </location>
</feature>
<evidence type="ECO:0000256" key="1">
    <source>
        <dbReference type="ARBA" id="ARBA00001936"/>
    </source>
</evidence>
<feature type="region of interest" description="Disordered" evidence="8">
    <location>
        <begin position="1128"/>
        <end position="1165"/>
    </location>
</feature>
<comment type="cofactor">
    <cofactor evidence="2">
        <name>Mg(2+)</name>
        <dbReference type="ChEBI" id="CHEBI:18420"/>
    </cofactor>
</comment>
<dbReference type="Pfam" id="PF22600">
    <property type="entry name" value="MTPAP-like_central"/>
    <property type="match status" value="1"/>
</dbReference>
<comment type="similarity">
    <text evidence="3">Belongs to the DNA polymerase type-B-like family.</text>
</comment>
<evidence type="ECO:0000259" key="9">
    <source>
        <dbReference type="Pfam" id="PF03828"/>
    </source>
</evidence>
<organism evidence="11 12">
    <name type="scientific">Calycina marina</name>
    <dbReference type="NCBI Taxonomy" id="1763456"/>
    <lineage>
        <taxon>Eukaryota</taxon>
        <taxon>Fungi</taxon>
        <taxon>Dikarya</taxon>
        <taxon>Ascomycota</taxon>
        <taxon>Pezizomycotina</taxon>
        <taxon>Leotiomycetes</taxon>
        <taxon>Helotiales</taxon>
        <taxon>Pezizellaceae</taxon>
        <taxon>Calycina</taxon>
    </lineage>
</organism>
<gene>
    <name evidence="11" type="ORF">BJ878DRAFT_41526</name>
</gene>
<dbReference type="InterPro" id="IPR054708">
    <property type="entry name" value="MTPAP-like_central"/>
</dbReference>
<protein>
    <recommendedName>
        <fullName evidence="4">polynucleotide adenylyltransferase</fullName>
        <ecNumber evidence="4">2.7.7.19</ecNumber>
    </recommendedName>
</protein>
<reference evidence="11" key="1">
    <citation type="journal article" date="2021" name="IMA Fungus">
        <title>Genomic characterization of three marine fungi, including Emericellopsis atlantica sp. nov. with signatures of a generalist lifestyle and marine biomass degradation.</title>
        <authorList>
            <person name="Hagestad O.C."/>
            <person name="Hou L."/>
            <person name="Andersen J.H."/>
            <person name="Hansen E.H."/>
            <person name="Altermark B."/>
            <person name="Li C."/>
            <person name="Kuhnert E."/>
            <person name="Cox R.J."/>
            <person name="Crous P.W."/>
            <person name="Spatafora J.W."/>
            <person name="Lail K."/>
            <person name="Amirebrahimi M."/>
            <person name="Lipzen A."/>
            <person name="Pangilinan J."/>
            <person name="Andreopoulos W."/>
            <person name="Hayes R.D."/>
            <person name="Ng V."/>
            <person name="Grigoriev I.V."/>
            <person name="Jackson S.A."/>
            <person name="Sutton T.D.S."/>
            <person name="Dobson A.D.W."/>
            <person name="Rama T."/>
        </authorList>
    </citation>
    <scope>NUCLEOTIDE SEQUENCE</scope>
    <source>
        <strain evidence="11">TRa3180A</strain>
    </source>
</reference>
<feature type="region of interest" description="Disordered" evidence="8">
    <location>
        <begin position="144"/>
        <end position="231"/>
    </location>
</feature>
<evidence type="ECO:0000256" key="8">
    <source>
        <dbReference type="SAM" id="MobiDB-lite"/>
    </source>
</evidence>
<accession>A0A9P8CFB3</accession>
<dbReference type="SUPFAM" id="SSF81301">
    <property type="entry name" value="Nucleotidyltransferase"/>
    <property type="match status" value="1"/>
</dbReference>
<feature type="domain" description="Poly(A) RNA polymerase mitochondrial-like central palm" evidence="10">
    <location>
        <begin position="276"/>
        <end position="407"/>
    </location>
</feature>
<feature type="region of interest" description="Disordered" evidence="8">
    <location>
        <begin position="95"/>
        <end position="128"/>
    </location>
</feature>
<feature type="compositionally biased region" description="Polar residues" evidence="8">
    <location>
        <begin position="199"/>
        <end position="222"/>
    </location>
</feature>
<evidence type="ECO:0000256" key="7">
    <source>
        <dbReference type="ARBA" id="ARBA00022842"/>
    </source>
</evidence>
<dbReference type="Gene3D" id="1.10.1410.10">
    <property type="match status" value="1"/>
</dbReference>
<dbReference type="Pfam" id="PF03828">
    <property type="entry name" value="PAP_assoc"/>
    <property type="match status" value="1"/>
</dbReference>
<dbReference type="GO" id="GO:0046872">
    <property type="term" value="F:metal ion binding"/>
    <property type="evidence" value="ECO:0007669"/>
    <property type="project" value="UniProtKB-KW"/>
</dbReference>
<evidence type="ECO:0000259" key="10">
    <source>
        <dbReference type="Pfam" id="PF22600"/>
    </source>
</evidence>
<comment type="caution">
    <text evidence="11">The sequence shown here is derived from an EMBL/GenBank/DDBJ whole genome shotgun (WGS) entry which is preliminary data.</text>
</comment>
<feature type="compositionally biased region" description="Polar residues" evidence="8">
    <location>
        <begin position="648"/>
        <end position="670"/>
    </location>
</feature>
<proteinExistence type="inferred from homology"/>
<dbReference type="PANTHER" id="PTHR12271:SF113">
    <property type="entry name" value="POLY(A) RNA POLYMERASE CID11"/>
    <property type="match status" value="1"/>
</dbReference>
<evidence type="ECO:0000256" key="6">
    <source>
        <dbReference type="ARBA" id="ARBA00022723"/>
    </source>
</evidence>
<dbReference type="Proteomes" id="UP000887226">
    <property type="component" value="Unassembled WGS sequence"/>
</dbReference>
<dbReference type="PANTHER" id="PTHR12271">
    <property type="entry name" value="POLY A POLYMERASE CID PAP -RELATED"/>
    <property type="match status" value="1"/>
</dbReference>
<feature type="compositionally biased region" description="Basic and acidic residues" evidence="8">
    <location>
        <begin position="1150"/>
        <end position="1160"/>
    </location>
</feature>
<name>A0A9P8CFB3_9HELO</name>
<evidence type="ECO:0000256" key="3">
    <source>
        <dbReference type="ARBA" id="ARBA00008593"/>
    </source>
</evidence>
<dbReference type="InterPro" id="IPR043519">
    <property type="entry name" value="NT_sf"/>
</dbReference>
<feature type="compositionally biased region" description="Polar residues" evidence="8">
    <location>
        <begin position="728"/>
        <end position="738"/>
    </location>
</feature>
<dbReference type="EMBL" id="MU253872">
    <property type="protein sequence ID" value="KAG9244979.1"/>
    <property type="molecule type" value="Genomic_DNA"/>
</dbReference>
<feature type="region of interest" description="Disordered" evidence="8">
    <location>
        <begin position="1187"/>
        <end position="1246"/>
    </location>
</feature>
<sequence>MEHHSNSDKYQYQSAQWSRLLRRNTLATTPSHPPSSIATGQTQLPNHIDLVPILLPQQSLYHHAQLAHYNRLISSGRSSRLQALPLPPILSAQHIQAVSGSRPGSSGGNTAQNYRPSSRGGHGNKTSRNISQGERMLIAEKANPATMPPKKLQLSQVQQQLPSRPQPQQQNSSISHQSSSVPSTPHQRPRKFSFESREPSPNATGSHSPRSTYSEPNATLPSQQQGGRFGRGCRYETFTQFQKRRMPYSLGSEKLPQLDSKEVKSRLAESEEKKMSKDMRELYDRLKPTIEGESNRKKLVDKLEKLFNDEWPGHDIRVHVFGSSGNLLCTDESDVDICIVTKWKELHRVCMIAELLAKHGMKEVICVSQAKVPIVKVFDPVLKLHCDMNVNNTLALENTRMIKTYVQIDPRVRPLAMIIKHWTKRRIVNDAAFGATLSSYTWICMIINFLQSRKIPILPSLHQRPHLKSSVKEGQSQSDFADDLSALKDFGKRNQETLGQLLFAFFRFYGHEFDYDKSVVSVRSGKQITKTEKNWQFGNNNFLCVEEPFNTGRNLGNTADETSFRGLHIELRRAFDLISVGKIDECCQLYEFPPEERSQTFRRPAPAKPAILRSASQSQPNRGGRGGGRGGKHSNRNGGSNRRASAGTFDNQGQPGFTPAASNQSTSNVWQQQQAQLQLHDNLYQTFNFLQNQEHSLRLQLYNQSQAYMQAHAARANGSVPGYVPLSATASSHTGHQQSSDRNRTNSFDQGPMTAPIVRMPDMFYYPMSAYPHIYNRHQTPSTNPPSPSTGSAVPDLRRSVHRLSTTNGSDIPPNSSNRSQSQPARSPSKDGGVPVYVGLGPYPRQQHNGQFIPKFQLVGGNADMTIDTASSINSSPEELTPRKYVGYYVSDTSSNVVNHDPGALTIPPFSDVQRSHGRRRQSQDQLPPSVLDRMRSRTSRSPSPLGHDAASFPFGTYASPLPALSTQQGVSSNNVRALNGLMPAVVNGSSIPAQISIPQWQAAVREGSEEPSIDSESSHSFGTGSVISVDQSMPGQMTPRESRYERYLEGPMVVNGSYSTPPEASPVLDSPPIINGTAFTPSSGLDGLVPLEATNGELRYSPNSRNHFARQNGGIPTLDIGTSSYEGREDLPHLSPVYETSLPSPTTSRKFEPRLDRKPTKAPAAKLKDGNLNAFQLASKLTPVNGSQVKQAVPEVKSSALGHVRGSRSEGGGSGSTWQQIQKGKKKGGNSSEKPPKLDSERKGG</sequence>
<feature type="region of interest" description="Disordered" evidence="8">
    <location>
        <begin position="247"/>
        <end position="276"/>
    </location>
</feature>
<feature type="region of interest" description="Disordered" evidence="8">
    <location>
        <begin position="776"/>
        <end position="795"/>
    </location>
</feature>
<evidence type="ECO:0000256" key="2">
    <source>
        <dbReference type="ARBA" id="ARBA00001946"/>
    </source>
</evidence>
<feature type="compositionally biased region" description="Polar residues" evidence="8">
    <location>
        <begin position="1015"/>
        <end position="1036"/>
    </location>
</feature>
<keyword evidence="6" id="KW-0479">Metal-binding</keyword>
<feature type="region of interest" description="Disordered" evidence="8">
    <location>
        <begin position="804"/>
        <end position="845"/>
    </location>
</feature>
<dbReference type="AlphaFoldDB" id="A0A9P8CFB3"/>
<dbReference type="OrthoDB" id="2274644at2759"/>
<evidence type="ECO:0000256" key="4">
    <source>
        <dbReference type="ARBA" id="ARBA00012388"/>
    </source>
</evidence>
<dbReference type="GO" id="GO:0010605">
    <property type="term" value="P:negative regulation of macromolecule metabolic process"/>
    <property type="evidence" value="ECO:0007669"/>
    <property type="project" value="UniProtKB-ARBA"/>
</dbReference>
<feature type="compositionally biased region" description="Low complexity" evidence="8">
    <location>
        <begin position="636"/>
        <end position="647"/>
    </location>
</feature>
<keyword evidence="12" id="KW-1185">Reference proteome</keyword>
<dbReference type="SUPFAM" id="SSF81631">
    <property type="entry name" value="PAP/OAS1 substrate-binding domain"/>
    <property type="match status" value="1"/>
</dbReference>
<evidence type="ECO:0000256" key="5">
    <source>
        <dbReference type="ARBA" id="ARBA00022679"/>
    </source>
</evidence>
<keyword evidence="7" id="KW-0460">Magnesium</keyword>
<dbReference type="CDD" id="cd05402">
    <property type="entry name" value="NT_PAP_TUTase"/>
    <property type="match status" value="1"/>
</dbReference>
<feature type="compositionally biased region" description="Low complexity" evidence="8">
    <location>
        <begin position="813"/>
        <end position="844"/>
    </location>
</feature>
<feature type="compositionally biased region" description="Polar residues" evidence="8">
    <location>
        <begin position="95"/>
        <end position="116"/>
    </location>
</feature>
<dbReference type="Gene3D" id="3.30.460.10">
    <property type="entry name" value="Beta Polymerase, domain 2"/>
    <property type="match status" value="1"/>
</dbReference>